<dbReference type="EMBL" id="BANC01000033">
    <property type="protein sequence ID" value="GAN79854.1"/>
    <property type="molecule type" value="Genomic_DNA"/>
</dbReference>
<evidence type="ECO:0000256" key="1">
    <source>
        <dbReference type="ARBA" id="ARBA00007150"/>
    </source>
</evidence>
<dbReference type="NCBIfam" id="TIGR00544">
    <property type="entry name" value="lgt"/>
    <property type="match status" value="1"/>
</dbReference>
<comment type="caution">
    <text evidence="8">The sequence shown here is derived from an EMBL/GenBank/DDBJ whole genome shotgun (WGS) entry which is preliminary data.</text>
</comment>
<gene>
    <name evidence="7" type="primary">lgt</name>
    <name evidence="8" type="ORF">Aam_033_004</name>
</gene>
<dbReference type="InterPro" id="IPR001640">
    <property type="entry name" value="Lgt"/>
</dbReference>
<dbReference type="HAMAP" id="MF_01147">
    <property type="entry name" value="Lgt"/>
    <property type="match status" value="1"/>
</dbReference>
<comment type="pathway">
    <text evidence="7">Protein modification; lipoprotein biosynthesis (diacylglyceryl transfer).</text>
</comment>
<dbReference type="GO" id="GO:0042158">
    <property type="term" value="P:lipoprotein biosynthetic process"/>
    <property type="evidence" value="ECO:0007669"/>
    <property type="project" value="UniProtKB-UniRule"/>
</dbReference>
<dbReference type="Pfam" id="PF01790">
    <property type="entry name" value="LGT"/>
    <property type="match status" value="1"/>
</dbReference>
<evidence type="ECO:0000256" key="6">
    <source>
        <dbReference type="ARBA" id="ARBA00023136"/>
    </source>
</evidence>
<evidence type="ECO:0000256" key="5">
    <source>
        <dbReference type="ARBA" id="ARBA00022989"/>
    </source>
</evidence>
<organism evidence="8 9">
    <name type="scientific">Acidocella aminolytica 101 = DSM 11237</name>
    <dbReference type="NCBI Taxonomy" id="1120923"/>
    <lineage>
        <taxon>Bacteria</taxon>
        <taxon>Pseudomonadati</taxon>
        <taxon>Pseudomonadota</taxon>
        <taxon>Alphaproteobacteria</taxon>
        <taxon>Acetobacterales</taxon>
        <taxon>Acidocellaceae</taxon>
        <taxon>Acidocella</taxon>
    </lineage>
</organism>
<comment type="catalytic activity">
    <reaction evidence="7">
        <text>L-cysteinyl-[prolipoprotein] + a 1,2-diacyl-sn-glycero-3-phospho-(1'-sn-glycerol) = an S-1,2-diacyl-sn-glyceryl-L-cysteinyl-[prolipoprotein] + sn-glycerol 1-phosphate + H(+)</text>
        <dbReference type="Rhea" id="RHEA:56712"/>
        <dbReference type="Rhea" id="RHEA-COMP:14679"/>
        <dbReference type="Rhea" id="RHEA-COMP:14680"/>
        <dbReference type="ChEBI" id="CHEBI:15378"/>
        <dbReference type="ChEBI" id="CHEBI:29950"/>
        <dbReference type="ChEBI" id="CHEBI:57685"/>
        <dbReference type="ChEBI" id="CHEBI:64716"/>
        <dbReference type="ChEBI" id="CHEBI:140658"/>
        <dbReference type="EC" id="2.5.1.145"/>
    </reaction>
</comment>
<keyword evidence="8" id="KW-0449">Lipoprotein</keyword>
<feature type="transmembrane region" description="Helical" evidence="7">
    <location>
        <begin position="60"/>
        <end position="79"/>
    </location>
</feature>
<evidence type="ECO:0000256" key="3">
    <source>
        <dbReference type="ARBA" id="ARBA00022679"/>
    </source>
</evidence>
<comment type="subcellular location">
    <subcellularLocation>
        <location evidence="7">Cell membrane</location>
        <topology evidence="7">Multi-pass membrane protein</topology>
    </subcellularLocation>
</comment>
<dbReference type="OrthoDB" id="871140at2"/>
<evidence type="ECO:0000313" key="9">
    <source>
        <dbReference type="Proteomes" id="UP000032668"/>
    </source>
</evidence>
<evidence type="ECO:0000256" key="2">
    <source>
        <dbReference type="ARBA" id="ARBA00022475"/>
    </source>
</evidence>
<keyword evidence="4 7" id="KW-0812">Transmembrane</keyword>
<dbReference type="GO" id="GO:0008961">
    <property type="term" value="F:phosphatidylglycerol-prolipoprotein diacylglyceryl transferase activity"/>
    <property type="evidence" value="ECO:0007669"/>
    <property type="project" value="UniProtKB-UniRule"/>
</dbReference>
<dbReference type="GO" id="GO:0005886">
    <property type="term" value="C:plasma membrane"/>
    <property type="evidence" value="ECO:0007669"/>
    <property type="project" value="UniProtKB-SubCell"/>
</dbReference>
<proteinExistence type="inferred from homology"/>
<feature type="transmembrane region" description="Helical" evidence="7">
    <location>
        <begin position="22"/>
        <end position="40"/>
    </location>
</feature>
<dbReference type="Proteomes" id="UP000032668">
    <property type="component" value="Unassembled WGS sequence"/>
</dbReference>
<protein>
    <recommendedName>
        <fullName evidence="7">Phosphatidylglycerol--prolipoprotein diacylglyceryl transferase</fullName>
        <ecNumber evidence="7">2.5.1.145</ecNumber>
    </recommendedName>
</protein>
<sequence length="282" mass="32017">MDFVVVWPHFNPILVRFGPLEIHYYALAYIIALIIGWRLLRRLARAHPPVATGEQIDDFLAWATLGVVLGGRIGYILFYRPIFYFHHPNQIYAVWDGGMSFHGGFIGVAVAILIFCYRRGIDPWRFADRVAVPVPIGLFLGRIANFINGELWGRPAPSWFPFRMIYPESGSDVPRYPSELFEAFLEGVVLFVVLLVASRSERLRRQPGFLAGMFVMGYGVMRSIAENFRQPDWFLGYFAFGLTMGQILSLPMIVVGAAMMWRAHRADQADQANHAVTVSTLE</sequence>
<dbReference type="PROSITE" id="PS01311">
    <property type="entry name" value="LGT"/>
    <property type="match status" value="1"/>
</dbReference>
<keyword evidence="5 7" id="KW-1133">Transmembrane helix</keyword>
<keyword evidence="6 7" id="KW-0472">Membrane</keyword>
<dbReference type="STRING" id="1120923.SAMN02746095_02613"/>
<evidence type="ECO:0000313" key="8">
    <source>
        <dbReference type="EMBL" id="GAN79854.1"/>
    </source>
</evidence>
<name>A0A0D6PG82_9PROT</name>
<feature type="transmembrane region" description="Helical" evidence="7">
    <location>
        <begin position="180"/>
        <end position="197"/>
    </location>
</feature>
<feature type="transmembrane region" description="Helical" evidence="7">
    <location>
        <begin position="209"/>
        <end position="225"/>
    </location>
</feature>
<dbReference type="PANTHER" id="PTHR30589:SF0">
    <property type="entry name" value="PHOSPHATIDYLGLYCEROL--PROLIPOPROTEIN DIACYLGLYCERYL TRANSFERASE"/>
    <property type="match status" value="1"/>
</dbReference>
<feature type="binding site" evidence="7">
    <location>
        <position position="142"/>
    </location>
    <ligand>
        <name>a 1,2-diacyl-sn-glycero-3-phospho-(1'-sn-glycerol)</name>
        <dbReference type="ChEBI" id="CHEBI:64716"/>
    </ligand>
</feature>
<evidence type="ECO:0000256" key="4">
    <source>
        <dbReference type="ARBA" id="ARBA00022692"/>
    </source>
</evidence>
<feature type="transmembrane region" description="Helical" evidence="7">
    <location>
        <begin position="130"/>
        <end position="147"/>
    </location>
</feature>
<keyword evidence="2 7" id="KW-1003">Cell membrane</keyword>
<comment type="function">
    <text evidence="7">Catalyzes the transfer of the diacylglyceryl group from phosphatidylglycerol to the sulfhydryl group of the N-terminal cysteine of a prolipoprotein, the first step in the formation of mature lipoproteins.</text>
</comment>
<dbReference type="EC" id="2.5.1.145" evidence="7"/>
<dbReference type="RefSeq" id="WP_048878291.1">
    <property type="nucleotide sequence ID" value="NZ_BANC01000033.1"/>
</dbReference>
<feature type="transmembrane region" description="Helical" evidence="7">
    <location>
        <begin position="99"/>
        <end position="118"/>
    </location>
</feature>
<evidence type="ECO:0000256" key="7">
    <source>
        <dbReference type="HAMAP-Rule" id="MF_01147"/>
    </source>
</evidence>
<comment type="similarity">
    <text evidence="1 7">Belongs to the Lgt family.</text>
</comment>
<keyword evidence="9" id="KW-1185">Reference proteome</keyword>
<reference evidence="8 9" key="1">
    <citation type="submission" date="2012-11" db="EMBL/GenBank/DDBJ databases">
        <title>Whole genome sequence of Acidocella aminolytica 101 = DSM 11237.</title>
        <authorList>
            <person name="Azuma Y."/>
            <person name="Higashiura N."/>
            <person name="Hirakawa H."/>
            <person name="Matsushita K."/>
        </authorList>
    </citation>
    <scope>NUCLEOTIDE SEQUENCE [LARGE SCALE GENOMIC DNA]</scope>
    <source>
        <strain evidence="9">101 / DSM 11237</strain>
    </source>
</reference>
<keyword evidence="3 7" id="KW-0808">Transferase</keyword>
<dbReference type="PANTHER" id="PTHR30589">
    <property type="entry name" value="PROLIPOPROTEIN DIACYLGLYCERYL TRANSFERASE"/>
    <property type="match status" value="1"/>
</dbReference>
<dbReference type="AlphaFoldDB" id="A0A0D6PG82"/>
<accession>A0A0D6PG82</accession>
<dbReference type="UniPathway" id="UPA00664"/>
<feature type="transmembrane region" description="Helical" evidence="7">
    <location>
        <begin position="237"/>
        <end position="261"/>
    </location>
</feature>